<protein>
    <submittedName>
        <fullName evidence="1">Uncharacterized protein</fullName>
    </submittedName>
</protein>
<proteinExistence type="predicted"/>
<reference evidence="1" key="1">
    <citation type="submission" date="2019-08" db="EMBL/GenBank/DDBJ databases">
        <authorList>
            <person name="Kucharzyk K."/>
            <person name="Murdoch R.W."/>
            <person name="Higgins S."/>
            <person name="Loffler F."/>
        </authorList>
    </citation>
    <scope>NUCLEOTIDE SEQUENCE</scope>
</reference>
<dbReference type="EMBL" id="VSSQ01027308">
    <property type="protein sequence ID" value="MPM76483.1"/>
    <property type="molecule type" value="Genomic_DNA"/>
</dbReference>
<gene>
    <name evidence="1" type="ORF">SDC9_123481</name>
</gene>
<sequence>MIDVRELRVGNYVTDESLDLIGCTVLVENITDKGINITINPDKCRIEPEYTFEQLKGVYLTGKILSKCGFEINKGSFDTKVATLKNHTPDASPISIVIYGAGKMVGPAILYGKTTRILHLHQLQNLYFDLTGQELEITF</sequence>
<accession>A0A645CHQ5</accession>
<evidence type="ECO:0000313" key="1">
    <source>
        <dbReference type="EMBL" id="MPM76483.1"/>
    </source>
</evidence>
<name>A0A645CHQ5_9ZZZZ</name>
<organism evidence="1">
    <name type="scientific">bioreactor metagenome</name>
    <dbReference type="NCBI Taxonomy" id="1076179"/>
    <lineage>
        <taxon>unclassified sequences</taxon>
        <taxon>metagenomes</taxon>
        <taxon>ecological metagenomes</taxon>
    </lineage>
</organism>
<comment type="caution">
    <text evidence="1">The sequence shown here is derived from an EMBL/GenBank/DDBJ whole genome shotgun (WGS) entry which is preliminary data.</text>
</comment>
<dbReference type="AlphaFoldDB" id="A0A645CHQ5"/>